<dbReference type="PANTHER" id="PTHR35561">
    <property type="entry name" value="RNA 2',3'-CYCLIC PHOSPHODIESTERASE"/>
    <property type="match status" value="1"/>
</dbReference>
<evidence type="ECO:0000256" key="2">
    <source>
        <dbReference type="HAMAP-Rule" id="MF_01940"/>
    </source>
</evidence>
<dbReference type="Pfam" id="PF13563">
    <property type="entry name" value="2_5_RNA_ligase2"/>
    <property type="match status" value="1"/>
</dbReference>
<feature type="active site" description="Proton acceptor" evidence="2">
    <location>
        <position position="129"/>
    </location>
</feature>
<dbReference type="InterPro" id="IPR009097">
    <property type="entry name" value="Cyclic_Pdiesterase"/>
</dbReference>
<reference evidence="3" key="1">
    <citation type="journal article" date="2018" name="Int. J. Syst. Evol. Microbiol.">
        <title>Jatrophihabitans telluris sp. nov., isolated from sediment soil of lava forest wetlands and the emended description of the genus Jatrophihabitans.</title>
        <authorList>
            <person name="Lee K.C."/>
            <person name="Suh M.K."/>
            <person name="Eom M.K."/>
            <person name="Kim K.K."/>
            <person name="Kim J.S."/>
            <person name="Kim D.S."/>
            <person name="Ko S.H."/>
            <person name="Shin Y.K."/>
            <person name="Lee J.S."/>
        </authorList>
    </citation>
    <scope>NUCLEOTIDE SEQUENCE</scope>
    <source>
        <strain evidence="3">N237</strain>
    </source>
</reference>
<accession>A0ABY4QY28</accession>
<comment type="similarity">
    <text evidence="2">Belongs to the 2H phosphoesterase superfamily. ThpR family.</text>
</comment>
<organism evidence="3 4">
    <name type="scientific">Jatrophihabitans telluris</name>
    <dbReference type="NCBI Taxonomy" id="2038343"/>
    <lineage>
        <taxon>Bacteria</taxon>
        <taxon>Bacillati</taxon>
        <taxon>Actinomycetota</taxon>
        <taxon>Actinomycetes</taxon>
        <taxon>Jatrophihabitantales</taxon>
        <taxon>Jatrophihabitantaceae</taxon>
        <taxon>Jatrophihabitans</taxon>
    </lineage>
</organism>
<evidence type="ECO:0000313" key="4">
    <source>
        <dbReference type="Proteomes" id="UP001056336"/>
    </source>
</evidence>
<evidence type="ECO:0000313" key="3">
    <source>
        <dbReference type="EMBL" id="UQX88304.1"/>
    </source>
</evidence>
<keyword evidence="4" id="KW-1185">Reference proteome</keyword>
<gene>
    <name evidence="3" type="primary">thpR</name>
    <name evidence="3" type="ORF">M6D93_18775</name>
</gene>
<feature type="short sequence motif" description="HXTX 2" evidence="2">
    <location>
        <begin position="129"/>
        <end position="132"/>
    </location>
</feature>
<dbReference type="HAMAP" id="MF_01940">
    <property type="entry name" value="RNA_CPDase"/>
    <property type="match status" value="1"/>
</dbReference>
<keyword evidence="1 2" id="KW-0378">Hydrolase</keyword>
<dbReference type="EC" id="3.1.4.58" evidence="2"/>
<dbReference type="EMBL" id="CP097332">
    <property type="protein sequence ID" value="UQX88304.1"/>
    <property type="molecule type" value="Genomic_DNA"/>
</dbReference>
<feature type="short sequence motif" description="HXTX 1" evidence="2">
    <location>
        <begin position="42"/>
        <end position="45"/>
    </location>
</feature>
<reference evidence="3" key="2">
    <citation type="submission" date="2022-05" db="EMBL/GenBank/DDBJ databases">
        <authorList>
            <person name="Kim J.-S."/>
            <person name="Lee K."/>
            <person name="Suh M."/>
            <person name="Eom M."/>
            <person name="Kim J.-S."/>
            <person name="Kim D.-S."/>
            <person name="Ko S.-H."/>
            <person name="Shin Y."/>
            <person name="Lee J.-S."/>
        </authorList>
    </citation>
    <scope>NUCLEOTIDE SEQUENCE</scope>
    <source>
        <strain evidence="3">N237</strain>
    </source>
</reference>
<feature type="active site" description="Proton donor" evidence="2">
    <location>
        <position position="42"/>
    </location>
</feature>
<dbReference type="Proteomes" id="UP001056336">
    <property type="component" value="Chromosome"/>
</dbReference>
<proteinExistence type="inferred from homology"/>
<dbReference type="SUPFAM" id="SSF55144">
    <property type="entry name" value="LigT-like"/>
    <property type="match status" value="1"/>
</dbReference>
<dbReference type="PANTHER" id="PTHR35561:SF1">
    <property type="entry name" value="RNA 2',3'-CYCLIC PHOSPHODIESTERASE"/>
    <property type="match status" value="1"/>
</dbReference>
<dbReference type="NCBIfam" id="TIGR02258">
    <property type="entry name" value="2_5_ligase"/>
    <property type="match status" value="1"/>
</dbReference>
<dbReference type="InterPro" id="IPR004175">
    <property type="entry name" value="RNA_CPDase"/>
</dbReference>
<name>A0ABY4QY28_9ACTN</name>
<sequence length="194" mass="21904">MTARMFVAIRPPEDILDDLDRFAEPRRAADSTVRWTTPDSWHLTLAFAEAVPADAEEEFVDRLRAVADKHAPFDLQLAGAGSFPSPARAKVLWTGVAGQTDQVIRLSAAVRRAASVAGIEVDGGRFRPHLTLARMNRAQEATRWLRIFELFAGRPWRVTEFELIESVLRAGRGNRYRTEERFPLRLPSLRAPTR</sequence>
<protein>
    <recommendedName>
        <fullName evidence="2">RNA 2',3'-cyclic phosphodiesterase</fullName>
        <shortName evidence="2">RNA 2',3'-CPDase</shortName>
        <ecNumber evidence="2">3.1.4.58</ecNumber>
    </recommendedName>
</protein>
<comment type="catalytic activity">
    <reaction evidence="2">
        <text>a 3'-end 2',3'-cyclophospho-ribonucleotide-RNA + H2O = a 3'-end 2'-phospho-ribonucleotide-RNA + H(+)</text>
        <dbReference type="Rhea" id="RHEA:11828"/>
        <dbReference type="Rhea" id="RHEA-COMP:10464"/>
        <dbReference type="Rhea" id="RHEA-COMP:17353"/>
        <dbReference type="ChEBI" id="CHEBI:15377"/>
        <dbReference type="ChEBI" id="CHEBI:15378"/>
        <dbReference type="ChEBI" id="CHEBI:83064"/>
        <dbReference type="ChEBI" id="CHEBI:173113"/>
        <dbReference type="EC" id="3.1.4.58"/>
    </reaction>
</comment>
<evidence type="ECO:0000256" key="1">
    <source>
        <dbReference type="ARBA" id="ARBA00022801"/>
    </source>
</evidence>
<comment type="function">
    <text evidence="2">Hydrolyzes RNA 2',3'-cyclic phosphodiester to an RNA 2'-phosphomonoester.</text>
</comment>
<dbReference type="Gene3D" id="3.90.1140.10">
    <property type="entry name" value="Cyclic phosphodiesterase"/>
    <property type="match status" value="1"/>
</dbReference>
<dbReference type="RefSeq" id="WP_249771666.1">
    <property type="nucleotide sequence ID" value="NZ_CP097332.1"/>
</dbReference>